<feature type="compositionally biased region" description="Polar residues" evidence="15">
    <location>
        <begin position="325"/>
        <end position="335"/>
    </location>
</feature>
<dbReference type="OrthoDB" id="7873042at2759"/>
<evidence type="ECO:0000256" key="13">
    <source>
        <dbReference type="ARBA" id="ARBA00023228"/>
    </source>
</evidence>
<evidence type="ECO:0000256" key="7">
    <source>
        <dbReference type="ARBA" id="ARBA00022679"/>
    </source>
</evidence>
<dbReference type="GO" id="GO:0005770">
    <property type="term" value="C:late endosome"/>
    <property type="evidence" value="ECO:0007669"/>
    <property type="project" value="UniProtKB-SubCell"/>
</dbReference>
<dbReference type="InterPro" id="IPR043145">
    <property type="entry name" value="Znf_ZZ_sf"/>
</dbReference>
<evidence type="ECO:0000256" key="15">
    <source>
        <dbReference type="SAM" id="MobiDB-lite"/>
    </source>
</evidence>
<dbReference type="GO" id="GO:0005764">
    <property type="term" value="C:lysosome"/>
    <property type="evidence" value="ECO:0007669"/>
    <property type="project" value="UniProtKB-SubCell"/>
</dbReference>
<dbReference type="EC" id="2.3.2.27" evidence="5"/>
<dbReference type="GO" id="GO:0045202">
    <property type="term" value="C:synapse"/>
    <property type="evidence" value="ECO:0007669"/>
    <property type="project" value="GOC"/>
</dbReference>
<comment type="similarity">
    <text evidence="4">Belongs to the KCMF1 family.</text>
</comment>
<dbReference type="FunCoup" id="E4X732">
    <property type="interactions" value="5"/>
</dbReference>
<organism evidence="18">
    <name type="scientific">Oikopleura dioica</name>
    <name type="common">Tunicate</name>
    <dbReference type="NCBI Taxonomy" id="34765"/>
    <lineage>
        <taxon>Eukaryota</taxon>
        <taxon>Metazoa</taxon>
        <taxon>Chordata</taxon>
        <taxon>Tunicata</taxon>
        <taxon>Appendicularia</taxon>
        <taxon>Copelata</taxon>
        <taxon>Oikopleuridae</taxon>
        <taxon>Oikopleura</taxon>
    </lineage>
</organism>
<feature type="domain" description="ZZ-type" evidence="16">
    <location>
        <begin position="4"/>
        <end position="60"/>
    </location>
</feature>
<evidence type="ECO:0000259" key="17">
    <source>
        <dbReference type="PROSITE" id="PS50157"/>
    </source>
</evidence>
<dbReference type="CDD" id="cd02338">
    <property type="entry name" value="ZZ_PCMF_like"/>
    <property type="match status" value="1"/>
</dbReference>
<dbReference type="InterPro" id="IPR000433">
    <property type="entry name" value="Znf_ZZ"/>
</dbReference>
<evidence type="ECO:0000256" key="6">
    <source>
        <dbReference type="ARBA" id="ARBA00014999"/>
    </source>
</evidence>
<keyword evidence="10 14" id="KW-0863">Zinc-finger</keyword>
<evidence type="ECO:0000256" key="11">
    <source>
        <dbReference type="ARBA" id="ARBA00022786"/>
    </source>
</evidence>
<evidence type="ECO:0000256" key="1">
    <source>
        <dbReference type="ARBA" id="ARBA00000900"/>
    </source>
</evidence>
<evidence type="ECO:0000313" key="19">
    <source>
        <dbReference type="Proteomes" id="UP000001307"/>
    </source>
</evidence>
<feature type="region of interest" description="Disordered" evidence="15">
    <location>
        <begin position="280"/>
        <end position="335"/>
    </location>
</feature>
<dbReference type="Proteomes" id="UP000001307">
    <property type="component" value="Unassembled WGS sequence"/>
</dbReference>
<evidence type="ECO:0000256" key="3">
    <source>
        <dbReference type="ARBA" id="ARBA00004603"/>
    </source>
</evidence>
<proteinExistence type="inferred from homology"/>
<keyword evidence="12" id="KW-0862">Zinc</keyword>
<evidence type="ECO:0000256" key="2">
    <source>
        <dbReference type="ARBA" id="ARBA00004371"/>
    </source>
</evidence>
<feature type="compositionally biased region" description="Polar residues" evidence="15">
    <location>
        <begin position="205"/>
        <end position="224"/>
    </location>
</feature>
<dbReference type="Pfam" id="PF00569">
    <property type="entry name" value="ZZ"/>
    <property type="match status" value="1"/>
</dbReference>
<dbReference type="Pfam" id="PF05605">
    <property type="entry name" value="zf-Di19"/>
    <property type="match status" value="1"/>
</dbReference>
<evidence type="ECO:0000256" key="8">
    <source>
        <dbReference type="ARBA" id="ARBA00022723"/>
    </source>
</evidence>
<evidence type="ECO:0000256" key="10">
    <source>
        <dbReference type="ARBA" id="ARBA00022771"/>
    </source>
</evidence>
<evidence type="ECO:0000256" key="14">
    <source>
        <dbReference type="PROSITE-ProRule" id="PRU00228"/>
    </source>
</evidence>
<evidence type="ECO:0000259" key="16">
    <source>
        <dbReference type="PROSITE" id="PS50135"/>
    </source>
</evidence>
<keyword evidence="9" id="KW-0967">Endosome</keyword>
<keyword evidence="8" id="KW-0479">Metal-binding</keyword>
<accession>E4X732</accession>
<dbReference type="GO" id="GO:0061630">
    <property type="term" value="F:ubiquitin protein ligase activity"/>
    <property type="evidence" value="ECO:0007669"/>
    <property type="project" value="UniProtKB-EC"/>
</dbReference>
<protein>
    <recommendedName>
        <fullName evidence="6">E3 ubiquitin-protein ligase KCMF1</fullName>
        <ecNumber evidence="5">2.3.2.27</ecNumber>
    </recommendedName>
</protein>
<dbReference type="SUPFAM" id="SSF57850">
    <property type="entry name" value="RING/U-box"/>
    <property type="match status" value="1"/>
</dbReference>
<keyword evidence="11" id="KW-0833">Ubl conjugation pathway</keyword>
<dbReference type="SMART" id="SM00291">
    <property type="entry name" value="ZnF_ZZ"/>
    <property type="match status" value="1"/>
</dbReference>
<keyword evidence="19" id="KW-1185">Reference proteome</keyword>
<evidence type="ECO:0000256" key="5">
    <source>
        <dbReference type="ARBA" id="ARBA00012483"/>
    </source>
</evidence>
<dbReference type="InterPro" id="IPR008598">
    <property type="entry name" value="Di19_Zn-bd"/>
</dbReference>
<keyword evidence="13" id="KW-0458">Lysosome</keyword>
<evidence type="ECO:0000256" key="12">
    <source>
        <dbReference type="ARBA" id="ARBA00022833"/>
    </source>
</evidence>
<dbReference type="PANTHER" id="PTHR12268:SF13">
    <property type="entry name" value="E3 UBIQUITIN-PROTEIN LIGASE KCMF1"/>
    <property type="match status" value="1"/>
</dbReference>
<dbReference type="Gene3D" id="3.30.160.60">
    <property type="entry name" value="Classic Zinc Finger"/>
    <property type="match status" value="1"/>
</dbReference>
<dbReference type="GO" id="GO:0008270">
    <property type="term" value="F:zinc ion binding"/>
    <property type="evidence" value="ECO:0007669"/>
    <property type="project" value="UniProtKB-KW"/>
</dbReference>
<comment type="catalytic activity">
    <reaction evidence="1">
        <text>S-ubiquitinyl-[E2 ubiquitin-conjugating enzyme]-L-cysteine + [acceptor protein]-L-lysine = [E2 ubiquitin-conjugating enzyme]-L-cysteine + N(6)-ubiquitinyl-[acceptor protein]-L-lysine.</text>
        <dbReference type="EC" id="2.3.2.27"/>
    </reaction>
</comment>
<dbReference type="EMBL" id="FN653027">
    <property type="protein sequence ID" value="CBY08004.1"/>
    <property type="molecule type" value="Genomic_DNA"/>
</dbReference>
<dbReference type="Gene3D" id="3.30.60.90">
    <property type="match status" value="1"/>
</dbReference>
<dbReference type="PROSITE" id="PS50135">
    <property type="entry name" value="ZF_ZZ_2"/>
    <property type="match status" value="1"/>
</dbReference>
<dbReference type="GO" id="GO:0099536">
    <property type="term" value="P:synaptic signaling"/>
    <property type="evidence" value="ECO:0007669"/>
    <property type="project" value="TreeGrafter"/>
</dbReference>
<comment type="subcellular location">
    <subcellularLocation>
        <location evidence="3">Late endosome</location>
    </subcellularLocation>
    <subcellularLocation>
        <location evidence="2">Lysosome</location>
    </subcellularLocation>
</comment>
<dbReference type="GO" id="GO:0005886">
    <property type="term" value="C:plasma membrane"/>
    <property type="evidence" value="ECO:0007669"/>
    <property type="project" value="TreeGrafter"/>
</dbReference>
<gene>
    <name evidence="18" type="ORF">GSOID_T00003369001</name>
</gene>
<evidence type="ECO:0000256" key="4">
    <source>
        <dbReference type="ARBA" id="ARBA00010938"/>
    </source>
</evidence>
<dbReference type="SMART" id="SM00355">
    <property type="entry name" value="ZnF_C2H2"/>
    <property type="match status" value="2"/>
</dbReference>
<evidence type="ECO:0000256" key="9">
    <source>
        <dbReference type="ARBA" id="ARBA00022753"/>
    </source>
</evidence>
<keyword evidence="7" id="KW-0808">Transferase</keyword>
<dbReference type="InParanoid" id="E4X732"/>
<dbReference type="PANTHER" id="PTHR12268">
    <property type="entry name" value="E3 UBIQUITIN-PROTEIN LIGASE KCMF1"/>
    <property type="match status" value="1"/>
</dbReference>
<dbReference type="PROSITE" id="PS01357">
    <property type="entry name" value="ZF_ZZ_1"/>
    <property type="match status" value="1"/>
</dbReference>
<reference evidence="18" key="1">
    <citation type="journal article" date="2010" name="Science">
        <title>Plasticity of animal genome architecture unmasked by rapid evolution of a pelagic tunicate.</title>
        <authorList>
            <person name="Denoeud F."/>
            <person name="Henriet S."/>
            <person name="Mungpakdee S."/>
            <person name="Aury J.M."/>
            <person name="Da Silva C."/>
            <person name="Brinkmann H."/>
            <person name="Mikhaleva J."/>
            <person name="Olsen L.C."/>
            <person name="Jubin C."/>
            <person name="Canestro C."/>
            <person name="Bouquet J.M."/>
            <person name="Danks G."/>
            <person name="Poulain J."/>
            <person name="Campsteijn C."/>
            <person name="Adamski M."/>
            <person name="Cross I."/>
            <person name="Yadetie F."/>
            <person name="Muffato M."/>
            <person name="Louis A."/>
            <person name="Butcher S."/>
            <person name="Tsagkogeorga G."/>
            <person name="Konrad A."/>
            <person name="Singh S."/>
            <person name="Jensen M.F."/>
            <person name="Cong E.H."/>
            <person name="Eikeseth-Otteraa H."/>
            <person name="Noel B."/>
            <person name="Anthouard V."/>
            <person name="Porcel B.M."/>
            <person name="Kachouri-Lafond R."/>
            <person name="Nishino A."/>
            <person name="Ugolini M."/>
            <person name="Chourrout P."/>
            <person name="Nishida H."/>
            <person name="Aasland R."/>
            <person name="Huzurbazar S."/>
            <person name="Westhof E."/>
            <person name="Delsuc F."/>
            <person name="Lehrach H."/>
            <person name="Reinhardt R."/>
            <person name="Weissenbach J."/>
            <person name="Roy S.W."/>
            <person name="Artiguenave F."/>
            <person name="Postlethwait J.H."/>
            <person name="Manak J.R."/>
            <person name="Thompson E.M."/>
            <person name="Jaillon O."/>
            <person name="Du Pasquier L."/>
            <person name="Boudinot P."/>
            <person name="Liberles D.A."/>
            <person name="Volff J.N."/>
            <person name="Philippe H."/>
            <person name="Lenhard B."/>
            <person name="Roest Crollius H."/>
            <person name="Wincker P."/>
            <person name="Chourrout D."/>
        </authorList>
    </citation>
    <scope>NUCLEOTIDE SEQUENCE [LARGE SCALE GENOMIC DNA]</scope>
</reference>
<name>E4X732_OIKDI</name>
<dbReference type="InterPro" id="IPR013087">
    <property type="entry name" value="Znf_C2H2_type"/>
</dbReference>
<evidence type="ECO:0000313" key="18">
    <source>
        <dbReference type="EMBL" id="CBY08004.1"/>
    </source>
</evidence>
<dbReference type="AlphaFoldDB" id="E4X732"/>
<dbReference type="InterPro" id="IPR050774">
    <property type="entry name" value="KCMF1/Dystrophin"/>
</dbReference>
<sequence>MSRHESVSCDNCLQNNFEGIRYKCLICHDYDLCERCYSRGAATGNHRPDHPMQSILTHHDSNLYHRGDSDPDCYTCPYCGQFGFKLADLATHIATVHRGEVKNVLCPVCAVTSSTEPNRMFASSDDLLNHLDIDHVQPFRSARNVRSIIRSSRGGSRPNRNLRSSAIPIMDLVSNREIIDLTGLNPMIDDPAIRNLIMDITRRNTTVRPERASSPSRAQNSQAQSKKHQSEAVSTSLLLDNLSEEEDSSSEEAHEKGVFFQDLLLSTLTDRRLNLVTYSQTDEAESESDGGFGADSEYTLSRKMRRKAKEANIRKKAASGESLPLENNNNPDSEA</sequence>
<feature type="region of interest" description="Disordered" evidence="15">
    <location>
        <begin position="205"/>
        <end position="233"/>
    </location>
</feature>
<dbReference type="PROSITE" id="PS50157">
    <property type="entry name" value="ZINC_FINGER_C2H2_2"/>
    <property type="match status" value="1"/>
</dbReference>
<feature type="domain" description="C2H2-type" evidence="17">
    <location>
        <begin position="74"/>
        <end position="102"/>
    </location>
</feature>